<feature type="compositionally biased region" description="Polar residues" evidence="1">
    <location>
        <begin position="556"/>
        <end position="570"/>
    </location>
</feature>
<keyword evidence="2" id="KW-0812">Transmembrane</keyword>
<evidence type="ECO:0000313" key="4">
    <source>
        <dbReference type="Proteomes" id="UP001329825"/>
    </source>
</evidence>
<evidence type="ECO:0000313" key="3">
    <source>
        <dbReference type="EMBL" id="WRT70266.1"/>
    </source>
</evidence>
<evidence type="ECO:0000256" key="2">
    <source>
        <dbReference type="SAM" id="Phobius"/>
    </source>
</evidence>
<sequence>MNIRIDDASPQIKYFQSDTLNEGWVVEHTPTSKYSDRLTGKYSESTFHGTFSELSIGDYMEYRFNGTGITLYGGKRPNHGVYGVKIDNTTEERYDGKGSDTFQEILYSKMGLDEHVEHVVRMANYPSATPQRKGGLWVDLDYIEITHTIPSTMYTSYIDDASPLVTYEEGWISYGYGTGGYYNLTDHMSSTIGSSMQVGFNGTSIQLFGGINNDHAEYSISVDGGVEQVYNANNWEMVFQIPLYTASGLVKGEHTIQMTNRGLSGQNVIGIDYAIFNSSVNPPEAGSDGIQATTASSAGLPFSTTSSSSVGDGDGNDRTHVQSGSSKLNVAALSGGVAGGIVLLALLIVLLIWFYKRRKQVQQEETIDQYHSEGYRPGNASTGRLDLVSIKSPPAFDLTSISRRRNYTPTHSMMSDNTCTQYQRSHGNSNSNPYSSSPNLSTPGIDYFSLPPATTTPICNSSAISHLSTHYQPVYSATQMKSPSEDIWPISNLSPNSTHSSLSPSGILFPSSKSDRHPFGSPMSDRGTGLTPVCENNAAGMSLGFPSVGKSSANIIKASNGTSPHTQLSPRTDRDILPDTASSDKTVYTSKTGISSAKDGTSDQDQRRGGRGFAWG</sequence>
<dbReference type="Proteomes" id="UP001329825">
    <property type="component" value="Chromosome 10"/>
</dbReference>
<keyword evidence="2" id="KW-0472">Membrane</keyword>
<keyword evidence="4" id="KW-1185">Reference proteome</keyword>
<dbReference type="EMBL" id="CP141890">
    <property type="protein sequence ID" value="WRT70266.1"/>
    <property type="molecule type" value="Genomic_DNA"/>
</dbReference>
<feature type="compositionally biased region" description="Low complexity" evidence="1">
    <location>
        <begin position="425"/>
        <end position="438"/>
    </location>
</feature>
<feature type="region of interest" description="Disordered" evidence="1">
    <location>
        <begin position="407"/>
        <end position="438"/>
    </location>
</feature>
<feature type="compositionally biased region" description="Polar residues" evidence="1">
    <location>
        <begin position="407"/>
        <end position="424"/>
    </location>
</feature>
<feature type="region of interest" description="Disordered" evidence="1">
    <location>
        <begin position="489"/>
        <end position="528"/>
    </location>
</feature>
<feature type="transmembrane region" description="Helical" evidence="2">
    <location>
        <begin position="330"/>
        <end position="355"/>
    </location>
</feature>
<feature type="compositionally biased region" description="Polar residues" evidence="1">
    <location>
        <begin position="580"/>
        <end position="599"/>
    </location>
</feature>
<feature type="compositionally biased region" description="Low complexity" evidence="1">
    <location>
        <begin position="491"/>
        <end position="505"/>
    </location>
</feature>
<organism evidence="3 4">
    <name type="scientific">Kwoniella shivajii</name>
    <dbReference type="NCBI Taxonomy" id="564305"/>
    <lineage>
        <taxon>Eukaryota</taxon>
        <taxon>Fungi</taxon>
        <taxon>Dikarya</taxon>
        <taxon>Basidiomycota</taxon>
        <taxon>Agaricomycotina</taxon>
        <taxon>Tremellomycetes</taxon>
        <taxon>Tremellales</taxon>
        <taxon>Cryptococcaceae</taxon>
        <taxon>Kwoniella</taxon>
    </lineage>
</organism>
<protein>
    <submittedName>
        <fullName evidence="3">Uncharacterized protein</fullName>
    </submittedName>
</protein>
<keyword evidence="2" id="KW-1133">Transmembrane helix</keyword>
<name>A0ABZ1DBC0_9TREE</name>
<feature type="region of interest" description="Disordered" evidence="1">
    <location>
        <begin position="285"/>
        <end position="322"/>
    </location>
</feature>
<reference evidence="3 4" key="1">
    <citation type="submission" date="2024-01" db="EMBL/GenBank/DDBJ databases">
        <title>Comparative genomics of Cryptococcus and Kwoniella reveals pathogenesis evolution and contrasting modes of karyotype evolution via chromosome fusion or intercentromeric recombination.</title>
        <authorList>
            <person name="Coelho M.A."/>
            <person name="David-Palma M."/>
            <person name="Shea T."/>
            <person name="Bowers K."/>
            <person name="McGinley-Smith S."/>
            <person name="Mohammad A.W."/>
            <person name="Gnirke A."/>
            <person name="Yurkov A.M."/>
            <person name="Nowrousian M."/>
            <person name="Sun S."/>
            <person name="Cuomo C.A."/>
            <person name="Heitman J."/>
        </authorList>
    </citation>
    <scope>NUCLEOTIDE SEQUENCE [LARGE SCALE GENOMIC DNA]</scope>
    <source>
        <strain evidence="3">CBS 11374</strain>
    </source>
</reference>
<dbReference type="Gene3D" id="2.60.120.260">
    <property type="entry name" value="Galactose-binding domain-like"/>
    <property type="match status" value="2"/>
</dbReference>
<evidence type="ECO:0000256" key="1">
    <source>
        <dbReference type="SAM" id="MobiDB-lite"/>
    </source>
</evidence>
<dbReference type="RefSeq" id="XP_062795005.1">
    <property type="nucleotide sequence ID" value="XM_062938954.1"/>
</dbReference>
<gene>
    <name evidence="3" type="ORF">IL334_007261</name>
</gene>
<proteinExistence type="predicted"/>
<accession>A0ABZ1DBC0</accession>
<feature type="region of interest" description="Disordered" evidence="1">
    <location>
        <begin position="556"/>
        <end position="616"/>
    </location>
</feature>
<dbReference type="GeneID" id="87959391"/>